<gene>
    <name evidence="3" type="ORF">FGKAn22_03990</name>
</gene>
<keyword evidence="2" id="KW-0472">Membrane</keyword>
<dbReference type="Pfam" id="PF03597">
    <property type="entry name" value="FixS"/>
    <property type="match status" value="1"/>
</dbReference>
<dbReference type="AlphaFoldDB" id="A0AAN1VZP0"/>
<evidence type="ECO:0000256" key="2">
    <source>
        <dbReference type="SAM" id="Phobius"/>
    </source>
</evidence>
<proteinExistence type="predicted"/>
<accession>A0AAN1VZP0</accession>
<dbReference type="InterPro" id="IPR004714">
    <property type="entry name" value="Cyt_oxidase_maturation_cbb3"/>
</dbReference>
<dbReference type="Proteomes" id="UP001319121">
    <property type="component" value="Chromosome"/>
</dbReference>
<dbReference type="NCBIfam" id="TIGR00847">
    <property type="entry name" value="ccoS"/>
    <property type="match status" value="1"/>
</dbReference>
<sequence>MNVIYSLIPGMMFFGVLLVVVLIIAVKKGQYEDMEGSGNRILLDDDEDMMPHPTSRQGAGKKATD</sequence>
<keyword evidence="2" id="KW-0812">Transmembrane</keyword>
<protein>
    <recommendedName>
        <fullName evidence="5">Cbb3-type cytochrome oxidase assembly protein CcoS</fullName>
    </recommendedName>
</protein>
<evidence type="ECO:0000313" key="4">
    <source>
        <dbReference type="Proteomes" id="UP001319121"/>
    </source>
</evidence>
<dbReference type="PANTHER" id="PTHR41532">
    <property type="entry name" value="FIXS PROTEIN"/>
    <property type="match status" value="1"/>
</dbReference>
<feature type="region of interest" description="Disordered" evidence="1">
    <location>
        <begin position="42"/>
        <end position="65"/>
    </location>
</feature>
<dbReference type="RefSeq" id="WP_212786323.1">
    <property type="nucleotide sequence ID" value="NZ_AP019536.1"/>
</dbReference>
<feature type="transmembrane region" description="Helical" evidence="2">
    <location>
        <begin position="6"/>
        <end position="26"/>
    </location>
</feature>
<dbReference type="KEGG" id="fku:FGKAn22_03990"/>
<keyword evidence="2" id="KW-1133">Transmembrane helix</keyword>
<evidence type="ECO:0008006" key="5">
    <source>
        <dbReference type="Google" id="ProtNLM"/>
    </source>
</evidence>
<keyword evidence="4" id="KW-1185">Reference proteome</keyword>
<dbReference type="EMBL" id="AP019536">
    <property type="protein sequence ID" value="BBI98706.1"/>
    <property type="molecule type" value="Genomic_DNA"/>
</dbReference>
<reference evidence="3 4" key="1">
    <citation type="submission" date="2019-03" db="EMBL/GenBank/DDBJ databases">
        <title>Complete genome sequence of Ferrigenium kumadai strain An22, a microaerophilic iron-oxidizing bacterium isolated from a paddy field soil.</title>
        <authorList>
            <person name="Watanabe T."/>
            <person name="Asakawa S."/>
        </authorList>
    </citation>
    <scope>NUCLEOTIDE SEQUENCE [LARGE SCALE GENOMIC DNA]</scope>
    <source>
        <strain evidence="3 4">An22</strain>
    </source>
</reference>
<dbReference type="PANTHER" id="PTHR41532:SF1">
    <property type="entry name" value="FIXS PROTEIN"/>
    <property type="match status" value="1"/>
</dbReference>
<evidence type="ECO:0000313" key="3">
    <source>
        <dbReference type="EMBL" id="BBI98706.1"/>
    </source>
</evidence>
<name>A0AAN1VZP0_9PROT</name>
<evidence type="ECO:0000256" key="1">
    <source>
        <dbReference type="SAM" id="MobiDB-lite"/>
    </source>
</evidence>
<organism evidence="3 4">
    <name type="scientific">Ferrigenium kumadai</name>
    <dbReference type="NCBI Taxonomy" id="1682490"/>
    <lineage>
        <taxon>Bacteria</taxon>
        <taxon>Pseudomonadati</taxon>
        <taxon>Pseudomonadota</taxon>
        <taxon>Betaproteobacteria</taxon>
        <taxon>Nitrosomonadales</taxon>
        <taxon>Gallionellaceae</taxon>
        <taxon>Ferrigenium</taxon>
    </lineage>
</organism>